<keyword evidence="3" id="KW-1185">Reference proteome</keyword>
<keyword evidence="1" id="KW-0732">Signal</keyword>
<accession>A0ABQ0LRP3</accession>
<evidence type="ECO:0008006" key="4">
    <source>
        <dbReference type="Google" id="ProtNLM"/>
    </source>
</evidence>
<protein>
    <recommendedName>
        <fullName evidence="4">Fruit-body specific protein a</fullName>
    </recommendedName>
</protein>
<evidence type="ECO:0000313" key="2">
    <source>
        <dbReference type="EMBL" id="GAT52601.1"/>
    </source>
</evidence>
<dbReference type="EMBL" id="DF847791">
    <property type="protein sequence ID" value="GAT52601.1"/>
    <property type="molecule type" value="Genomic_DNA"/>
</dbReference>
<name>A0ABQ0LRP3_MYCCL</name>
<evidence type="ECO:0000313" key="3">
    <source>
        <dbReference type="Proteomes" id="UP000815677"/>
    </source>
</evidence>
<gene>
    <name evidence="2" type="ORF">MCHLO_09636</name>
</gene>
<organism evidence="2 3">
    <name type="scientific">Mycena chlorophos</name>
    <name type="common">Agaric fungus</name>
    <name type="synonym">Agaricus chlorophos</name>
    <dbReference type="NCBI Taxonomy" id="658473"/>
    <lineage>
        <taxon>Eukaryota</taxon>
        <taxon>Fungi</taxon>
        <taxon>Dikarya</taxon>
        <taxon>Basidiomycota</taxon>
        <taxon>Agaricomycotina</taxon>
        <taxon>Agaricomycetes</taxon>
        <taxon>Agaricomycetidae</taxon>
        <taxon>Agaricales</taxon>
        <taxon>Marasmiineae</taxon>
        <taxon>Mycenaceae</taxon>
        <taxon>Mycena</taxon>
    </lineage>
</organism>
<dbReference type="Proteomes" id="UP000815677">
    <property type="component" value="Unassembled WGS sequence"/>
</dbReference>
<evidence type="ECO:0000256" key="1">
    <source>
        <dbReference type="SAM" id="SignalP"/>
    </source>
</evidence>
<sequence length="201" mass="21355">MRFAAVFTALTVAATAGLQQVSAQSFNVSSDSIVDALLLQAPNYNAPNPPWVAGATPGWYYGKGSPDGILCILEGLLCELLELLPFCLQCPHKVKNPPEYTPTFTNLTCAAQDSSYQTYGLVDTVADCQSMCDTVEGCTYFNVYHDNNADDKDDSPLFTCALFTSCLGPSSADNCGGQTQSNGLPDTISESSGFCKKTPTA</sequence>
<feature type="chain" id="PRO_5045829957" description="Fruit-body specific protein a" evidence="1">
    <location>
        <begin position="24"/>
        <end position="201"/>
    </location>
</feature>
<reference evidence="2" key="1">
    <citation type="submission" date="2014-09" db="EMBL/GenBank/DDBJ databases">
        <title>Genome sequence of the luminous mushroom Mycena chlorophos for searching fungal bioluminescence genes.</title>
        <authorList>
            <person name="Tanaka Y."/>
            <person name="Kasuga D."/>
            <person name="Oba Y."/>
            <person name="Hase S."/>
            <person name="Sato K."/>
            <person name="Oba Y."/>
            <person name="Sakakibara Y."/>
        </authorList>
    </citation>
    <scope>NUCLEOTIDE SEQUENCE</scope>
</reference>
<feature type="signal peptide" evidence="1">
    <location>
        <begin position="1"/>
        <end position="23"/>
    </location>
</feature>
<proteinExistence type="predicted"/>